<evidence type="ECO:0000256" key="7">
    <source>
        <dbReference type="ARBA" id="ARBA00022741"/>
    </source>
</evidence>
<protein>
    <recommendedName>
        <fullName evidence="12">Cysteine--tRNA ligase</fullName>
        <ecNumber evidence="12">6.1.1.16</ecNumber>
    </recommendedName>
    <alternativeName>
        <fullName evidence="12">Cysteinyl-tRNA synthetase</fullName>
        <shortName evidence="12">CysRS</shortName>
    </alternativeName>
</protein>
<dbReference type="CDD" id="cd00672">
    <property type="entry name" value="CysRS_core"/>
    <property type="match status" value="1"/>
</dbReference>
<reference evidence="15 16" key="1">
    <citation type="submission" date="2017-01" db="EMBL/GenBank/DDBJ databases">
        <authorList>
            <person name="Mah S.A."/>
            <person name="Swanson W.J."/>
            <person name="Moy G.W."/>
            <person name="Vacquier V.D."/>
        </authorList>
    </citation>
    <scope>NUCLEOTIDE SEQUENCE [LARGE SCALE GENOMIC DNA]</scope>
    <source>
        <strain evidence="15 16">ASpG1</strain>
    </source>
</reference>
<evidence type="ECO:0000256" key="9">
    <source>
        <dbReference type="ARBA" id="ARBA00022840"/>
    </source>
</evidence>
<dbReference type="Gene3D" id="1.20.120.1910">
    <property type="entry name" value="Cysteine-tRNA ligase, C-terminal anti-codon recognition domain"/>
    <property type="match status" value="1"/>
</dbReference>
<dbReference type="Gene3D" id="3.40.50.620">
    <property type="entry name" value="HUPs"/>
    <property type="match status" value="1"/>
</dbReference>
<dbReference type="SUPFAM" id="SSF52374">
    <property type="entry name" value="Nucleotidylyl transferase"/>
    <property type="match status" value="1"/>
</dbReference>
<keyword evidence="11 12" id="KW-0030">Aminoacyl-tRNA synthetase</keyword>
<dbReference type="EC" id="6.1.1.16" evidence="12"/>
<evidence type="ECO:0000256" key="6">
    <source>
        <dbReference type="ARBA" id="ARBA00022723"/>
    </source>
</evidence>
<dbReference type="InterPro" id="IPR024909">
    <property type="entry name" value="Cys-tRNA/MSH_ligase"/>
</dbReference>
<keyword evidence="8 12" id="KW-0862">Zinc</keyword>
<dbReference type="EMBL" id="FTMS01000001">
    <property type="protein sequence ID" value="SIP90524.1"/>
    <property type="molecule type" value="Genomic_DNA"/>
</dbReference>
<dbReference type="STRING" id="159291.SAMN05920897_101219"/>
<feature type="compositionally biased region" description="Basic and acidic residues" evidence="13">
    <location>
        <begin position="260"/>
        <end position="283"/>
    </location>
</feature>
<evidence type="ECO:0000256" key="8">
    <source>
        <dbReference type="ARBA" id="ARBA00022833"/>
    </source>
</evidence>
<dbReference type="Pfam" id="PF01406">
    <property type="entry name" value="tRNA-synt_1e"/>
    <property type="match status" value="1"/>
</dbReference>
<evidence type="ECO:0000256" key="10">
    <source>
        <dbReference type="ARBA" id="ARBA00022917"/>
    </source>
</evidence>
<feature type="binding site" evidence="12">
    <location>
        <position position="654"/>
    </location>
    <ligand>
        <name>Zn(2+)</name>
        <dbReference type="ChEBI" id="CHEBI:29105"/>
    </ligand>
</feature>
<dbReference type="SMART" id="SM00840">
    <property type="entry name" value="DALR_2"/>
    <property type="match status" value="1"/>
</dbReference>
<comment type="similarity">
    <text evidence="2 12">Belongs to the class-I aminoacyl-tRNA synthetase family.</text>
</comment>
<keyword evidence="9 12" id="KW-0067">ATP-binding</keyword>
<dbReference type="PANTHER" id="PTHR10890">
    <property type="entry name" value="CYSTEINYL-TRNA SYNTHETASE"/>
    <property type="match status" value="1"/>
</dbReference>
<organism evidence="15 16">
    <name type="scientific">Alkalispirochaeta americana</name>
    <dbReference type="NCBI Taxonomy" id="159291"/>
    <lineage>
        <taxon>Bacteria</taxon>
        <taxon>Pseudomonadati</taxon>
        <taxon>Spirochaetota</taxon>
        <taxon>Spirochaetia</taxon>
        <taxon>Spirochaetales</taxon>
        <taxon>Spirochaetaceae</taxon>
        <taxon>Alkalispirochaeta</taxon>
    </lineage>
</organism>
<dbReference type="Pfam" id="PF09190">
    <property type="entry name" value="DALR_2"/>
    <property type="match status" value="1"/>
</dbReference>
<keyword evidence="7 12" id="KW-0547">Nucleotide-binding</keyword>
<feature type="binding site" evidence="12">
    <location>
        <position position="683"/>
    </location>
    <ligand>
        <name>Zn(2+)</name>
        <dbReference type="ChEBI" id="CHEBI:29105"/>
    </ligand>
</feature>
<feature type="binding site" evidence="12">
    <location>
        <position position="714"/>
    </location>
    <ligand>
        <name>ATP</name>
        <dbReference type="ChEBI" id="CHEBI:30616"/>
    </ligand>
</feature>
<keyword evidence="16" id="KW-1185">Reference proteome</keyword>
<evidence type="ECO:0000256" key="5">
    <source>
        <dbReference type="ARBA" id="ARBA00022598"/>
    </source>
</evidence>
<proteinExistence type="inferred from homology"/>
<feature type="binding site" evidence="12">
    <location>
        <position position="452"/>
    </location>
    <ligand>
        <name>Zn(2+)</name>
        <dbReference type="ChEBI" id="CHEBI:29105"/>
    </ligand>
</feature>
<accession>A0A1N6NEM2</accession>
<dbReference type="GO" id="GO:0005524">
    <property type="term" value="F:ATP binding"/>
    <property type="evidence" value="ECO:0007669"/>
    <property type="project" value="UniProtKB-UniRule"/>
</dbReference>
<evidence type="ECO:0000256" key="12">
    <source>
        <dbReference type="HAMAP-Rule" id="MF_00041"/>
    </source>
</evidence>
<dbReference type="GO" id="GO:0006423">
    <property type="term" value="P:cysteinyl-tRNA aminoacylation"/>
    <property type="evidence" value="ECO:0007669"/>
    <property type="project" value="UniProtKB-UniRule"/>
</dbReference>
<evidence type="ECO:0000313" key="16">
    <source>
        <dbReference type="Proteomes" id="UP000186400"/>
    </source>
</evidence>
<dbReference type="GO" id="GO:0005829">
    <property type="term" value="C:cytosol"/>
    <property type="evidence" value="ECO:0007669"/>
    <property type="project" value="TreeGrafter"/>
</dbReference>
<keyword evidence="10 12" id="KW-0648">Protein biosynthesis</keyword>
<feature type="short sequence motif" description="'KMSKS' region" evidence="12">
    <location>
        <begin position="711"/>
        <end position="715"/>
    </location>
</feature>
<dbReference type="SUPFAM" id="SSF47323">
    <property type="entry name" value="Anticodon-binding domain of a subclass of class I aminoacyl-tRNA synthetases"/>
    <property type="match status" value="1"/>
</dbReference>
<comment type="cofactor">
    <cofactor evidence="12">
        <name>Zn(2+)</name>
        <dbReference type="ChEBI" id="CHEBI:29105"/>
    </cofactor>
    <text evidence="12">Binds 1 zinc ion per subunit.</text>
</comment>
<evidence type="ECO:0000256" key="4">
    <source>
        <dbReference type="ARBA" id="ARBA00022490"/>
    </source>
</evidence>
<dbReference type="InterPro" id="IPR015273">
    <property type="entry name" value="Cys-tRNA-synt_Ia_DALR"/>
</dbReference>
<dbReference type="GO" id="GO:0008270">
    <property type="term" value="F:zinc ion binding"/>
    <property type="evidence" value="ECO:0007669"/>
    <property type="project" value="UniProtKB-UniRule"/>
</dbReference>
<comment type="subunit">
    <text evidence="3 12">Monomer.</text>
</comment>
<evidence type="ECO:0000256" key="13">
    <source>
        <dbReference type="SAM" id="MobiDB-lite"/>
    </source>
</evidence>
<dbReference type="PRINTS" id="PR00983">
    <property type="entry name" value="TRNASYNTHCYS"/>
</dbReference>
<evidence type="ECO:0000256" key="3">
    <source>
        <dbReference type="ARBA" id="ARBA00011245"/>
    </source>
</evidence>
<dbReference type="PANTHER" id="PTHR10890:SF3">
    <property type="entry name" value="CYSTEINE--TRNA LIGASE, CYTOPLASMIC"/>
    <property type="match status" value="1"/>
</dbReference>
<feature type="compositionally biased region" description="Basic and acidic residues" evidence="13">
    <location>
        <begin position="331"/>
        <end position="343"/>
    </location>
</feature>
<dbReference type="InterPro" id="IPR032678">
    <property type="entry name" value="tRNA-synt_1_cat_dom"/>
</dbReference>
<dbReference type="Proteomes" id="UP000186400">
    <property type="component" value="Unassembled WGS sequence"/>
</dbReference>
<feature type="short sequence motif" description="'HIGH' region" evidence="12">
    <location>
        <begin position="454"/>
        <end position="464"/>
    </location>
</feature>
<dbReference type="NCBIfam" id="TIGR00435">
    <property type="entry name" value="cysS"/>
    <property type="match status" value="1"/>
</dbReference>
<feature type="domain" description="Cysteinyl-tRNA synthetase class Ia DALR" evidence="14">
    <location>
        <begin position="847"/>
        <end position="909"/>
    </location>
</feature>
<gene>
    <name evidence="12" type="primary">cysS</name>
    <name evidence="15" type="ORF">SAMN05920897_101219</name>
</gene>
<comment type="catalytic activity">
    <reaction evidence="12">
        <text>tRNA(Cys) + L-cysteine + ATP = L-cysteinyl-tRNA(Cys) + AMP + diphosphate</text>
        <dbReference type="Rhea" id="RHEA:17773"/>
        <dbReference type="Rhea" id="RHEA-COMP:9661"/>
        <dbReference type="Rhea" id="RHEA-COMP:9679"/>
        <dbReference type="ChEBI" id="CHEBI:30616"/>
        <dbReference type="ChEBI" id="CHEBI:33019"/>
        <dbReference type="ChEBI" id="CHEBI:35235"/>
        <dbReference type="ChEBI" id="CHEBI:78442"/>
        <dbReference type="ChEBI" id="CHEBI:78517"/>
        <dbReference type="ChEBI" id="CHEBI:456215"/>
        <dbReference type="EC" id="6.1.1.16"/>
    </reaction>
</comment>
<evidence type="ECO:0000259" key="14">
    <source>
        <dbReference type="SMART" id="SM00840"/>
    </source>
</evidence>
<keyword evidence="6 12" id="KW-0479">Metal-binding</keyword>
<evidence type="ECO:0000256" key="1">
    <source>
        <dbReference type="ARBA" id="ARBA00004496"/>
    </source>
</evidence>
<dbReference type="InterPro" id="IPR009080">
    <property type="entry name" value="tRNAsynth_Ia_anticodon-bd"/>
</dbReference>
<evidence type="ECO:0000313" key="15">
    <source>
        <dbReference type="EMBL" id="SIP90524.1"/>
    </source>
</evidence>
<dbReference type="AlphaFoldDB" id="A0A1N6NEM2"/>
<dbReference type="InterPro" id="IPR014729">
    <property type="entry name" value="Rossmann-like_a/b/a_fold"/>
</dbReference>
<comment type="subcellular location">
    <subcellularLocation>
        <location evidence="1 12">Cytoplasm</location>
    </subcellularLocation>
</comment>
<feature type="binding site" evidence="12">
    <location>
        <position position="679"/>
    </location>
    <ligand>
        <name>Zn(2+)</name>
        <dbReference type="ChEBI" id="CHEBI:29105"/>
    </ligand>
</feature>
<sequence>MGHHSEPPACASGVGRLDGSIHGEQMSLVGDVPDHGVDFRELGLTLLDHADPVEDARQIGLSCLAGLFQAPGGLAGLQNFPGGLVECVVQLLPDLQGVAKPFFLLPQAEQDQRHCLGDAGEGALRSLKTVVHCPCIGTDLVDRIGIGGEDRLDAAHLVLGLAMGVLERFLKTVHLLNDRSQFYQGLMTLLVGVGCLFQENLGDDPHHHPCRSSKEENHRKERYSCYQGGVGTAGDMIPQDRCRHGAGGQGKGGVHHHTRRENDHQEQPQHGNEDRSVFSRRGEAGQGQKGDNQYKEGEEQYPPCHDPPPGDKDQTGQPVRQGYSCGNRGRNILEKDKEDRREDQGDDTEDRDKPEGYRLFQPGRAGTAFSKIRQKRSFFHCPKYNAGEKNLPGDRKKSCFRSCRKIPGWVPFTPMADQPLYEQIGLTVFNSLSRSRETFRAINPPQVGMYVCGPTVYSDPHLGHARAALAFDTVFRYLRFLGYRVRYVRNITDVGHLEDETTEAGEDKILKRARLERLEPMEVVQRYTLLYREGISKLGCLPPSIEPAASGHIVEQIQVIERILAAGLAYEQEGSVYFDLNKYVRQGGAVQGSPYGKLSGKIFEDLLENTRNTSGREEKRNALDFALWKRAEPGHIMRWPSPWGEGFPGWHLECTAMSTRYLGETFDIHGGGLDLQFPHHEAEIAQSHGAFGEDPARYWLHSNMLTVAGQKMAKSLGNFITLEEIFSGDHPALDQAWDPMVVRFFMLQSHYRSTIDFSNQALGAAEKGFGRLMAAVQVAAHYLAELPENQAEPLPRATSQEDIAARRAAAPQVDTLAAAGRRVPFPGNMAFAAGDDHARAVASQIEACWSAMSDDFHTPRTIAALFELGKLIQRPDHLQAAPEVRSAAARTLVAFSRDVLGLLPPASNAAGGSATTEAPLEAALELLIEIRKKARDEKDFSTADAIRDRLSAAGIQFKDGKDGTTGWTRK</sequence>
<dbReference type="InterPro" id="IPR015803">
    <property type="entry name" value="Cys-tRNA-ligase"/>
</dbReference>
<evidence type="ECO:0000256" key="11">
    <source>
        <dbReference type="ARBA" id="ARBA00023146"/>
    </source>
</evidence>
<evidence type="ECO:0000256" key="2">
    <source>
        <dbReference type="ARBA" id="ARBA00005594"/>
    </source>
</evidence>
<keyword evidence="5 12" id="KW-0436">Ligase</keyword>
<keyword evidence="4 12" id="KW-0963">Cytoplasm</keyword>
<name>A0A1N6NEM2_9SPIO</name>
<feature type="region of interest" description="Disordered" evidence="13">
    <location>
        <begin position="236"/>
        <end position="361"/>
    </location>
</feature>
<dbReference type="GO" id="GO:0004817">
    <property type="term" value="F:cysteine-tRNA ligase activity"/>
    <property type="evidence" value="ECO:0007669"/>
    <property type="project" value="UniProtKB-UniRule"/>
</dbReference>
<dbReference type="HAMAP" id="MF_00041">
    <property type="entry name" value="Cys_tRNA_synth"/>
    <property type="match status" value="1"/>
</dbReference>